<dbReference type="InterPro" id="IPR000008">
    <property type="entry name" value="C2_dom"/>
</dbReference>
<gene>
    <name evidence="15" type="primary">SYT3_0</name>
    <name evidence="15" type="ORF">CFP56_004609</name>
</gene>
<evidence type="ECO:0000256" key="10">
    <source>
        <dbReference type="ARBA" id="ARBA00023055"/>
    </source>
</evidence>
<dbReference type="PRINTS" id="PR00360">
    <property type="entry name" value="C2DOMAIN"/>
</dbReference>
<comment type="subcellular location">
    <subcellularLocation>
        <location evidence="2">Membrane</location>
        <topology evidence="2">Single-pass membrane protein</topology>
    </subcellularLocation>
</comment>
<evidence type="ECO:0000256" key="2">
    <source>
        <dbReference type="ARBA" id="ARBA00004167"/>
    </source>
</evidence>
<comment type="caution">
    <text evidence="15">The sequence shown here is derived from an EMBL/GenBank/DDBJ whole genome shotgun (WGS) entry which is preliminary data.</text>
</comment>
<keyword evidence="11" id="KW-0446">Lipid-binding</keyword>
<dbReference type="Proteomes" id="UP000237347">
    <property type="component" value="Unassembled WGS sequence"/>
</dbReference>
<comment type="cofactor">
    <cofactor evidence="1">
        <name>Ca(2+)</name>
        <dbReference type="ChEBI" id="CHEBI:29108"/>
    </cofactor>
</comment>
<name>A0AAW0LBR2_QUESU</name>
<dbReference type="GO" id="GO:0046872">
    <property type="term" value="F:metal ion binding"/>
    <property type="evidence" value="ECO:0007669"/>
    <property type="project" value="UniProtKB-KW"/>
</dbReference>
<dbReference type="PROSITE" id="PS50004">
    <property type="entry name" value="C2"/>
    <property type="match status" value="2"/>
</dbReference>
<keyword evidence="7" id="KW-0677">Repeat</keyword>
<dbReference type="GO" id="GO:0006869">
    <property type="term" value="P:lipid transport"/>
    <property type="evidence" value="ECO:0007669"/>
    <property type="project" value="UniProtKB-KW"/>
</dbReference>
<keyword evidence="12 13" id="KW-0472">Membrane</keyword>
<keyword evidence="4" id="KW-0813">Transport</keyword>
<dbReference type="CDD" id="cd00030">
    <property type="entry name" value="C2"/>
    <property type="match status" value="2"/>
</dbReference>
<evidence type="ECO:0000313" key="15">
    <source>
        <dbReference type="EMBL" id="KAK7848635.1"/>
    </source>
</evidence>
<dbReference type="AlphaFoldDB" id="A0AAW0LBR2"/>
<dbReference type="EMBL" id="PKMF04000125">
    <property type="protein sequence ID" value="KAK7848635.1"/>
    <property type="molecule type" value="Genomic_DNA"/>
</dbReference>
<evidence type="ECO:0000256" key="3">
    <source>
        <dbReference type="ARBA" id="ARBA00006996"/>
    </source>
</evidence>
<feature type="transmembrane region" description="Helical" evidence="13">
    <location>
        <begin position="6"/>
        <end position="29"/>
    </location>
</feature>
<evidence type="ECO:0000256" key="4">
    <source>
        <dbReference type="ARBA" id="ARBA00022448"/>
    </source>
</evidence>
<dbReference type="SUPFAM" id="SSF49562">
    <property type="entry name" value="C2 domain (Calcium/lipid-binding domain, CaLB)"/>
    <property type="match status" value="2"/>
</dbReference>
<dbReference type="Gene3D" id="2.60.40.150">
    <property type="entry name" value="C2 domain"/>
    <property type="match status" value="2"/>
</dbReference>
<dbReference type="Pfam" id="PF00168">
    <property type="entry name" value="C2"/>
    <property type="match status" value="2"/>
</dbReference>
<protein>
    <submittedName>
        <fullName evidence="15">Synaptotagmin-3</fullName>
    </submittedName>
</protein>
<evidence type="ECO:0000256" key="1">
    <source>
        <dbReference type="ARBA" id="ARBA00001913"/>
    </source>
</evidence>
<feature type="domain" description="C2" evidence="14">
    <location>
        <begin position="385"/>
        <end position="502"/>
    </location>
</feature>
<dbReference type="GO" id="GO:0016020">
    <property type="term" value="C:membrane"/>
    <property type="evidence" value="ECO:0007669"/>
    <property type="project" value="UniProtKB-SubCell"/>
</dbReference>
<dbReference type="InterPro" id="IPR035892">
    <property type="entry name" value="C2_domain_sf"/>
</dbReference>
<dbReference type="PANTHER" id="PTHR10774">
    <property type="entry name" value="EXTENDED SYNAPTOTAGMIN-RELATED"/>
    <property type="match status" value="1"/>
</dbReference>
<proteinExistence type="inferred from homology"/>
<dbReference type="FunFam" id="2.60.40.150:FF:000102">
    <property type="entry name" value="Synaptotagmin-2 isoform A"/>
    <property type="match status" value="1"/>
</dbReference>
<dbReference type="PANTHER" id="PTHR10774:SF62">
    <property type="entry name" value="SYNAPTOTAGMIN-3"/>
    <property type="match status" value="1"/>
</dbReference>
<evidence type="ECO:0000256" key="13">
    <source>
        <dbReference type="SAM" id="Phobius"/>
    </source>
</evidence>
<keyword evidence="5 13" id="KW-0812">Transmembrane</keyword>
<keyword evidence="6" id="KW-0479">Metal-binding</keyword>
<evidence type="ECO:0000256" key="5">
    <source>
        <dbReference type="ARBA" id="ARBA00022692"/>
    </source>
</evidence>
<evidence type="ECO:0000256" key="12">
    <source>
        <dbReference type="ARBA" id="ARBA00023136"/>
    </source>
</evidence>
<keyword evidence="8" id="KW-0106">Calcium</keyword>
<reference evidence="15 16" key="1">
    <citation type="journal article" date="2018" name="Sci. Data">
        <title>The draft genome sequence of cork oak.</title>
        <authorList>
            <person name="Ramos A.M."/>
            <person name="Usie A."/>
            <person name="Barbosa P."/>
            <person name="Barros P.M."/>
            <person name="Capote T."/>
            <person name="Chaves I."/>
            <person name="Simoes F."/>
            <person name="Abreu I."/>
            <person name="Carrasquinho I."/>
            <person name="Faro C."/>
            <person name="Guimaraes J.B."/>
            <person name="Mendonca D."/>
            <person name="Nobrega F."/>
            <person name="Rodrigues L."/>
            <person name="Saibo N.J.M."/>
            <person name="Varela M.C."/>
            <person name="Egas C."/>
            <person name="Matos J."/>
            <person name="Miguel C.M."/>
            <person name="Oliveira M.M."/>
            <person name="Ricardo C.P."/>
            <person name="Goncalves S."/>
        </authorList>
    </citation>
    <scope>NUCLEOTIDE SEQUENCE [LARGE SCALE GENOMIC DNA]</scope>
    <source>
        <strain evidence="16">cv. HL8</strain>
    </source>
</reference>
<evidence type="ECO:0000256" key="8">
    <source>
        <dbReference type="ARBA" id="ARBA00022837"/>
    </source>
</evidence>
<dbReference type="SMART" id="SM00239">
    <property type="entry name" value="C2"/>
    <property type="match status" value="2"/>
</dbReference>
<sequence length="521" mass="59492">MGFLSTFLGIIGFGIGVPLGLLIGFFFFIYSEAKDVKVTFTLATLLFQLAGLKVYETNEKELVMEPAIRWAGNPNIVLGLKLLFYKLQFRSEDTPQQRNVCVLASLTLLLSVGGFTNICCTTDNLETSCTYFSMFCKHSGLFVGEATCRFWNEDIGRDIMSIPGLYRFVQEPVTRPLYELDSSALQDLLPEIPLWVKNPDYDRETIKKQVASLYLWPQTLEIPILDEATVGERKPVGILHVKVVRAHKLLKMDIFGTSDPYVKLSLTGEKLPAKKTTIKMNNLNPEWNEKFKFIVTDPNTQVLHLEVYDWDKVGGHDKLGMQLVPLKFLTPNEAKEFKLELLKSSSISESQNHKKRGQLEVELNFVPFKEDSFKIGEPVDRFGRKESGKNRASDNEKVSGAGLLSVIIQGAEDVEGERHNNPYAFVLFRGEHKKTKMIKRTRDPTWNEEFQFMLEEPPLDDKIYIEVMSKRTRISFRSKESLGFVEINLTDVVNNGRINQKYNLINSKNGVIHVEIKWTKI</sequence>
<evidence type="ECO:0000313" key="16">
    <source>
        <dbReference type="Proteomes" id="UP000237347"/>
    </source>
</evidence>
<evidence type="ECO:0000256" key="9">
    <source>
        <dbReference type="ARBA" id="ARBA00022989"/>
    </source>
</evidence>
<accession>A0AAW0LBR2</accession>
<dbReference type="GO" id="GO:0008289">
    <property type="term" value="F:lipid binding"/>
    <property type="evidence" value="ECO:0007669"/>
    <property type="project" value="UniProtKB-KW"/>
</dbReference>
<organism evidence="15 16">
    <name type="scientific">Quercus suber</name>
    <name type="common">Cork oak</name>
    <dbReference type="NCBI Taxonomy" id="58331"/>
    <lineage>
        <taxon>Eukaryota</taxon>
        <taxon>Viridiplantae</taxon>
        <taxon>Streptophyta</taxon>
        <taxon>Embryophyta</taxon>
        <taxon>Tracheophyta</taxon>
        <taxon>Spermatophyta</taxon>
        <taxon>Magnoliopsida</taxon>
        <taxon>eudicotyledons</taxon>
        <taxon>Gunneridae</taxon>
        <taxon>Pentapetalae</taxon>
        <taxon>rosids</taxon>
        <taxon>fabids</taxon>
        <taxon>Fagales</taxon>
        <taxon>Fagaceae</taxon>
        <taxon>Quercus</taxon>
    </lineage>
</organism>
<keyword evidence="10" id="KW-0445">Lipid transport</keyword>
<feature type="domain" description="C2" evidence="14">
    <location>
        <begin position="216"/>
        <end position="339"/>
    </location>
</feature>
<evidence type="ECO:0000256" key="6">
    <source>
        <dbReference type="ARBA" id="ARBA00022723"/>
    </source>
</evidence>
<comment type="similarity">
    <text evidence="3">Belongs to the synaptotagmin family.</text>
</comment>
<dbReference type="GO" id="GO:0005783">
    <property type="term" value="C:endoplasmic reticulum"/>
    <property type="evidence" value="ECO:0007669"/>
    <property type="project" value="TreeGrafter"/>
</dbReference>
<dbReference type="FunFam" id="2.60.40.150:FF:000066">
    <property type="entry name" value="Extended synaptotagmin-2"/>
    <property type="match status" value="1"/>
</dbReference>
<evidence type="ECO:0000256" key="11">
    <source>
        <dbReference type="ARBA" id="ARBA00023121"/>
    </source>
</evidence>
<keyword evidence="9 13" id="KW-1133">Transmembrane helix</keyword>
<evidence type="ECO:0000259" key="14">
    <source>
        <dbReference type="PROSITE" id="PS50004"/>
    </source>
</evidence>
<keyword evidence="16" id="KW-1185">Reference proteome</keyword>
<dbReference type="InterPro" id="IPR045050">
    <property type="entry name" value="Synaptotagmin_plant"/>
</dbReference>
<evidence type="ECO:0000256" key="7">
    <source>
        <dbReference type="ARBA" id="ARBA00022737"/>
    </source>
</evidence>